<accession>A0AAE3H0G1</accession>
<feature type="non-terminal residue" evidence="1">
    <location>
        <position position="1"/>
    </location>
</feature>
<dbReference type="RefSeq" id="WP_255036434.1">
    <property type="nucleotide sequence ID" value="NZ_RJUF01000012.1"/>
</dbReference>
<name>A0AAE3H0G1_9BACT</name>
<gene>
    <name evidence="1" type="ORF">EGI31_06815</name>
</gene>
<dbReference type="EMBL" id="RJUF01000012">
    <property type="protein sequence ID" value="MCP9762662.1"/>
    <property type="molecule type" value="Genomic_DNA"/>
</dbReference>
<comment type="caution">
    <text evidence="1">The sequence shown here is derived from an EMBL/GenBank/DDBJ whole genome shotgun (WGS) entry which is preliminary data.</text>
</comment>
<sequence length="140" mass="15340">GNYAAYGFKAGSNYLTPGKGYAGNHLFSGIIQQENEVRADFLNITPYDLVATITSGVANYQKINPFDRPGYTNPGTDQEIEAQLNNAFIFAANNPRVPFLNKYAGSENVECAKPFMPIRLPNGSIDNSQVLLHRKVILGL</sequence>
<organism evidence="1 2">
    <name type="scientific">Lacihabitans soyangensis</name>
    <dbReference type="NCBI Taxonomy" id="869394"/>
    <lineage>
        <taxon>Bacteria</taxon>
        <taxon>Pseudomonadati</taxon>
        <taxon>Bacteroidota</taxon>
        <taxon>Cytophagia</taxon>
        <taxon>Cytophagales</taxon>
        <taxon>Leadbetterellaceae</taxon>
        <taxon>Lacihabitans</taxon>
    </lineage>
</organism>
<dbReference type="Proteomes" id="UP001204144">
    <property type="component" value="Unassembled WGS sequence"/>
</dbReference>
<keyword evidence="2" id="KW-1185">Reference proteome</keyword>
<evidence type="ECO:0000313" key="1">
    <source>
        <dbReference type="EMBL" id="MCP9762662.1"/>
    </source>
</evidence>
<evidence type="ECO:0000313" key="2">
    <source>
        <dbReference type="Proteomes" id="UP001204144"/>
    </source>
</evidence>
<reference evidence="1 2" key="1">
    <citation type="submission" date="2018-11" db="EMBL/GenBank/DDBJ databases">
        <title>Novel bacteria species description.</title>
        <authorList>
            <person name="Han J.-H."/>
        </authorList>
    </citation>
    <scope>NUCLEOTIDE SEQUENCE [LARGE SCALE GENOMIC DNA]</scope>
    <source>
        <strain evidence="1 2">KCTC23259</strain>
    </source>
</reference>
<dbReference type="AlphaFoldDB" id="A0AAE3H0G1"/>
<proteinExistence type="predicted"/>
<protein>
    <submittedName>
        <fullName evidence="1">Uncharacterized protein</fullName>
    </submittedName>
</protein>